<dbReference type="InterPro" id="IPR009736">
    <property type="entry name" value="DUF1307"/>
</dbReference>
<dbReference type="RefSeq" id="WP_368652410.1">
    <property type="nucleotide sequence ID" value="NZ_CP162599.1"/>
</dbReference>
<evidence type="ECO:0000313" key="3">
    <source>
        <dbReference type="EMBL" id="XDK31684.1"/>
    </source>
</evidence>
<dbReference type="Pfam" id="PF06998">
    <property type="entry name" value="DUF1307"/>
    <property type="match status" value="1"/>
</dbReference>
<proteinExistence type="predicted"/>
<feature type="signal peptide" evidence="2">
    <location>
        <begin position="1"/>
        <end position="19"/>
    </location>
</feature>
<sequence length="206" mass="22524">MKKWLTLLIIALLSAFLVACGSDDKDQNDNADEQPDSSEVENDNNEEDADADTEEDADTDADADSDDTATGGELNIDPNGKNEVQLQTVQNGVTMLITYYADGDVVTEQTADNEIPYSSLGVSGEEEAKQMLAQVEEQYTGKSGIEHKLEYLDDKVVETVHVNFNDIVFEEVQDLLGFQSEGDVSNGVSLTRSVEMLQAQGFEIVE</sequence>
<dbReference type="AlphaFoldDB" id="A0AB39HLW7"/>
<dbReference type="Gene3D" id="3.30.1830.10">
    <property type="entry name" value="YehR-like"/>
    <property type="match status" value="1"/>
</dbReference>
<organism evidence="3">
    <name type="scientific">Ornithinibacillus sp. 4-3</name>
    <dbReference type="NCBI Taxonomy" id="3231488"/>
    <lineage>
        <taxon>Bacteria</taxon>
        <taxon>Bacillati</taxon>
        <taxon>Bacillota</taxon>
        <taxon>Bacilli</taxon>
        <taxon>Bacillales</taxon>
        <taxon>Bacillaceae</taxon>
        <taxon>Ornithinibacillus</taxon>
    </lineage>
</organism>
<accession>A0AB39HLW7</accession>
<reference evidence="3" key="1">
    <citation type="submission" date="2024-07" db="EMBL/GenBank/DDBJ databases">
        <title>Halotolerant mesophilic bacterium Ornithinibacillus sp. 4-3, sp. nov., isolated from soil.</title>
        <authorList>
            <person name="Sidarenka A.V."/>
            <person name="Guliayeva D.E."/>
            <person name="Leanovich S.I."/>
            <person name="Hileuskaya K.S."/>
            <person name="Akhremchuk A.E."/>
            <person name="Sikolenko M.A."/>
            <person name="Valentovich L.N."/>
        </authorList>
    </citation>
    <scope>NUCLEOTIDE SEQUENCE</scope>
    <source>
        <strain evidence="3">4-3</strain>
    </source>
</reference>
<evidence type="ECO:0000256" key="2">
    <source>
        <dbReference type="SAM" id="SignalP"/>
    </source>
</evidence>
<keyword evidence="2" id="KW-0732">Signal</keyword>
<gene>
    <name evidence="3" type="ORF">AB4Y30_11670</name>
</gene>
<name>A0AB39HLW7_9BACI</name>
<dbReference type="InterPro" id="IPR036699">
    <property type="entry name" value="YehR-like_sf"/>
</dbReference>
<dbReference type="PROSITE" id="PS51257">
    <property type="entry name" value="PROKAR_LIPOPROTEIN"/>
    <property type="match status" value="1"/>
</dbReference>
<feature type="compositionally biased region" description="Acidic residues" evidence="1">
    <location>
        <begin position="29"/>
        <end position="67"/>
    </location>
</feature>
<dbReference type="SUPFAM" id="SSF160704">
    <property type="entry name" value="YehR-like"/>
    <property type="match status" value="1"/>
</dbReference>
<dbReference type="EMBL" id="CP162599">
    <property type="protein sequence ID" value="XDK31684.1"/>
    <property type="molecule type" value="Genomic_DNA"/>
</dbReference>
<feature type="chain" id="PRO_5044262026" evidence="2">
    <location>
        <begin position="20"/>
        <end position="206"/>
    </location>
</feature>
<evidence type="ECO:0000256" key="1">
    <source>
        <dbReference type="SAM" id="MobiDB-lite"/>
    </source>
</evidence>
<dbReference type="PIRSF" id="PIRSF006187">
    <property type="entry name" value="DUF1307"/>
    <property type="match status" value="1"/>
</dbReference>
<protein>
    <submittedName>
        <fullName evidence="3">DUF1307 domain-containing protein</fullName>
    </submittedName>
</protein>
<feature type="region of interest" description="Disordered" evidence="1">
    <location>
        <begin position="22"/>
        <end position="83"/>
    </location>
</feature>